<keyword evidence="6" id="KW-0378">Hydrolase</keyword>
<dbReference type="InterPro" id="IPR001394">
    <property type="entry name" value="Peptidase_C19_UCH"/>
</dbReference>
<feature type="region of interest" description="Disordered" evidence="8">
    <location>
        <begin position="3277"/>
        <end position="3328"/>
    </location>
</feature>
<dbReference type="FunFam" id="3.90.70.10:FF:000022">
    <property type="entry name" value="Ubiquitin carboxyl-terminal hydrolase 24"/>
    <property type="match status" value="1"/>
</dbReference>
<dbReference type="EMBL" id="UYRS01018316">
    <property type="protein sequence ID" value="VDK32455.1"/>
    <property type="molecule type" value="Genomic_DNA"/>
</dbReference>
<feature type="region of interest" description="Disordered" evidence="8">
    <location>
        <begin position="1473"/>
        <end position="1493"/>
    </location>
</feature>
<feature type="compositionally biased region" description="Polar residues" evidence="8">
    <location>
        <begin position="1473"/>
        <end position="1483"/>
    </location>
</feature>
<dbReference type="PANTHER" id="PTHR24006:SF943">
    <property type="entry name" value="UBIQUITIN CARBOXYL-TERMINAL HYDROLASE PUF"/>
    <property type="match status" value="1"/>
</dbReference>
<dbReference type="InterPro" id="IPR015940">
    <property type="entry name" value="UBA"/>
</dbReference>
<reference evidence="11 12" key="2">
    <citation type="submission" date="2018-11" db="EMBL/GenBank/DDBJ databases">
        <authorList>
            <consortium name="Pathogen Informatics"/>
        </authorList>
    </citation>
    <scope>NUCLEOTIDE SEQUENCE [LARGE SCALE GENOMIC DNA]</scope>
</reference>
<dbReference type="SUPFAM" id="SSF48371">
    <property type="entry name" value="ARM repeat"/>
    <property type="match status" value="1"/>
</dbReference>
<dbReference type="WBParaSite" id="TASK_0000385001-mRNA-1">
    <property type="protein sequence ID" value="TASK_0000385001-mRNA-1"/>
    <property type="gene ID" value="TASK_0000385001"/>
</dbReference>
<evidence type="ECO:0000256" key="8">
    <source>
        <dbReference type="SAM" id="MobiDB-lite"/>
    </source>
</evidence>
<dbReference type="PROSITE" id="PS50235">
    <property type="entry name" value="USP_3"/>
    <property type="match status" value="1"/>
</dbReference>
<feature type="region of interest" description="Disordered" evidence="8">
    <location>
        <begin position="3528"/>
        <end position="3580"/>
    </location>
</feature>
<feature type="compositionally biased region" description="Low complexity" evidence="8">
    <location>
        <begin position="1994"/>
        <end position="2010"/>
    </location>
</feature>
<dbReference type="InterPro" id="IPR056850">
    <property type="entry name" value="ARM_UBP34_24_USP9X_Y"/>
</dbReference>
<evidence type="ECO:0000256" key="3">
    <source>
        <dbReference type="ARBA" id="ARBA00012759"/>
    </source>
</evidence>
<keyword evidence="7" id="KW-0788">Thiol protease</keyword>
<dbReference type="EC" id="3.4.19.12" evidence="3"/>
<protein>
    <recommendedName>
        <fullName evidence="3">ubiquitinyl hydrolase 1</fullName>
        <ecNumber evidence="3">3.4.19.12</ecNumber>
    </recommendedName>
</protein>
<keyword evidence="5" id="KW-0833">Ubl conjugation pathway</keyword>
<keyword evidence="4" id="KW-0645">Protease</keyword>
<dbReference type="PANTHER" id="PTHR24006">
    <property type="entry name" value="UBIQUITIN CARBOXYL-TERMINAL HYDROLASE"/>
    <property type="match status" value="1"/>
</dbReference>
<evidence type="ECO:0000313" key="13">
    <source>
        <dbReference type="WBParaSite" id="TASK_0000385001-mRNA-1"/>
    </source>
</evidence>
<feature type="region of interest" description="Disordered" evidence="8">
    <location>
        <begin position="1683"/>
        <end position="1703"/>
    </location>
</feature>
<dbReference type="GO" id="GO:0006508">
    <property type="term" value="P:proteolysis"/>
    <property type="evidence" value="ECO:0007669"/>
    <property type="project" value="UniProtKB-KW"/>
</dbReference>
<dbReference type="Pfam" id="PF25010">
    <property type="entry name" value="ARM_UBP24_USP9X-Y"/>
    <property type="match status" value="2"/>
</dbReference>
<proteinExistence type="inferred from homology"/>
<dbReference type="GO" id="GO:0004843">
    <property type="term" value="F:cysteine-type deubiquitinase activity"/>
    <property type="evidence" value="ECO:0007669"/>
    <property type="project" value="UniProtKB-EC"/>
</dbReference>
<gene>
    <name evidence="11" type="ORF">TASK_LOCUS3851</name>
</gene>
<feature type="compositionally biased region" description="Gly residues" evidence="8">
    <location>
        <begin position="1683"/>
        <end position="1693"/>
    </location>
</feature>
<organism evidence="13">
    <name type="scientific">Taenia asiatica</name>
    <name type="common">Asian tapeworm</name>
    <dbReference type="NCBI Taxonomy" id="60517"/>
    <lineage>
        <taxon>Eukaryota</taxon>
        <taxon>Metazoa</taxon>
        <taxon>Spiralia</taxon>
        <taxon>Lophotrochozoa</taxon>
        <taxon>Platyhelminthes</taxon>
        <taxon>Cestoda</taxon>
        <taxon>Eucestoda</taxon>
        <taxon>Cyclophyllidea</taxon>
        <taxon>Taeniidae</taxon>
        <taxon>Taenia</taxon>
    </lineage>
</organism>
<dbReference type="SUPFAM" id="SSF54001">
    <property type="entry name" value="Cysteine proteinases"/>
    <property type="match status" value="1"/>
</dbReference>
<dbReference type="Pfam" id="PF00627">
    <property type="entry name" value="UBA"/>
    <property type="match status" value="1"/>
</dbReference>
<name>A0A158R7G8_TAEAS</name>
<feature type="compositionally biased region" description="Low complexity" evidence="8">
    <location>
        <begin position="559"/>
        <end position="574"/>
    </location>
</feature>
<dbReference type="Gene3D" id="3.90.70.10">
    <property type="entry name" value="Cysteine proteinases"/>
    <property type="match status" value="1"/>
</dbReference>
<keyword evidence="12" id="KW-1185">Reference proteome</keyword>
<dbReference type="PROSITE" id="PS00972">
    <property type="entry name" value="USP_1"/>
    <property type="match status" value="1"/>
</dbReference>
<evidence type="ECO:0000256" key="1">
    <source>
        <dbReference type="ARBA" id="ARBA00000707"/>
    </source>
</evidence>
<dbReference type="GO" id="GO:0016579">
    <property type="term" value="P:protein deubiquitination"/>
    <property type="evidence" value="ECO:0007669"/>
    <property type="project" value="InterPro"/>
</dbReference>
<evidence type="ECO:0000313" key="12">
    <source>
        <dbReference type="Proteomes" id="UP000282613"/>
    </source>
</evidence>
<dbReference type="InterPro" id="IPR018200">
    <property type="entry name" value="USP_CS"/>
</dbReference>
<evidence type="ECO:0000256" key="5">
    <source>
        <dbReference type="ARBA" id="ARBA00022786"/>
    </source>
</evidence>
<sequence>MSEEVDEYASNVRKLQLMGFGNDLQIKEALSSCENDIDSAITFLVNFLTSGAVLQWDAETLEGVHNMLELVLQLAIECLTVGSDPFNNWGPAKDGGGERRVYAEILPAPKNFYLVNLLNCFGAHGGFDLILWYGTRQHLPLKMMQSILGPLANVAEYLTLDTMCRYSGWLMIRTLWLIHNLTSEDFNPQESRVFDLITSLRVLCYRSAALSNSTDNSNGGDIVVPFTLAEFSHPRQPDWDALMERCPFLPPTTPLFSVVHVDERHLAILLSSLCPPVGVSSSFKVRILATRHLIDQISAVQHARSSSAVSKSGLASASATPVVTSTSILAAENQAFLRRRKLHRLIRYDALMAWVKEKAVVQSIMTNLDNVTYVATLCDLFRCLGDHITMDDISALWKCQETQSNAGINNILKLLSEVGANGFNRAQFEHVLQLVRDSWGALDLQARIQFSRSSGSNKMGMKHRYRHRLSITTTATPVRQPISESPTIRNTRVRLLNFVATTAITSREVWVSDLCLQLLWQLSHGLHHKSPEHSKSASVTGEEKGKATFGRFERLVSVLSSSSGSGNGGISRNSVDGGASTHHPGPLNPEHTEAAMAQLVIVLRECRLPTNEQRHRLNTWLSVAAEELKRGKSTYYVLDFLQTILDLICKPLPGRSKKDTLRELNKTHSLIDIVCNSLHRLQKQAVTSKHLIASSSPAKFANNEHNKTIRHGDLIKRHLDVLHYLLSTADLHLSVDRTQDIWDTLVNDYSLILFSVEKTLLWFASALDLLETDAQNSLFTKNILKLPPSIIQTFKGRIDKVATYRKAISLKTVERMDLIGVDFLWDLYTSLPTTPNPADHAASNAPAPLAGGKILPSVDGKGDLGVSSEVPLETQIFNCRQAIHKARKLLLLISWSQLSSKLKKDPESCHKRFFDYCRKRIEINLAASTSSLSHSSRVQAESRHLTVERPLQPNLRSLLADTGQFLASLLVGPKAAASARSRLSKSSRLALYRLLYIVFSYIENAEDELIGAHEPPSCWKPHYMSFRGWELRIPLRVLNPSGQLLISSTLPLTARCHTTSFSLCLSEATADYLRNPILVVHSNATLASVRKLVALVIPVCLYALANTTTQFAFGSEVLSLDSIKPPGVSGLHELTNRNRQAPLSDPKSETPLGHKLDREAIGELGFQTGRTLVIRLRSHAEVQGLGSDINGASSFNISDGMHSSLLRRSSGLSMKSSGSGKLHPPPLPNVASSVSSSSFLPKVASFLHSEKQNPPVTAATINAIDPTCLQSPFTLPSLMLASSRSVYESVFELAESDLAENGTSPIRPNLLHMIRLLLYCLPTYHPPNGLHVSERSGKGASKSVSNAFAASMVCTPENLVKAPQFRLLYLLQFLSGHLVPPESSAWWECAWDPSSAMASARVTEPQRVFLPLESLQARTPPAHRLTLLETEEATTPSNTCAATSSTTSAPVAASASAALISSETCLHIPSTRSLTDANGSTSCPPSPEMVKGPKKRLIGSHHKATKWFIGSGSGGGKRKDSISENSMTLSKTYEKSDWLEPLVVVLRKQLIEGTVKPAEPGGLLMTGLFVRIVAPNEASGPTSTATDSSRSDAWISREIKHCALQILATLLNPSSFGSMENSGCDSRTSSFSSSCSSLPTLMQSEFAPKLLSVLMDTALASATQTSDQRGGNFTVSSGVCGGGSSGGGGGEGGEAVSSGRNQRRRGLLPVVESHAGVANALDPLTSSASFALTCQDVEIAVQSTRLLCQCVFSYSSQLMSAFLEIPDLKSSLIRLLLYSPSLRIRSETCHQLKQLLYHSAGQHHQSMSSLLGVEPCCHLLAWETSHSSQPPPYTFEAISLHHVSTSPYIDLLLDLFFKTPRNAAKGTFSKPLLPPFWTTNQLNTLMDTEERQAIMHCAEFFRMRGRVFAMVEKSCLEHYAGQDHVAIFESEIQWFRSFAQAHPQASSWGDGLLPILDCSLINGHLCFLRTACIQMVAIAIARATSVSHTGGAGCAAPSGRSAPPSASASWEGGGSRGSRCSGGCLGLSPPPFLLLGGSMKDKGDPVPDSEAASVKKSFQNALHPTTCHSLPSNSIDSKLTTLVTNCIRLMGNLVPTLLTDYMFPVANTMSEEYHSLPSGDTENHRIHGKTLLQPPPKRLDGNARQEAFMLILFLARMDFQSLERTVNILIRLHHHSPPEEQLQTNHSPNSSMSLPTVSNLGDSGGLTFEADVNITATTSIMWDYRPSLLGRAACNFTGLRNGGATCYMNAVLQQLFMQPGVAEAILDVPTSKLDEKSLLYQTQELFLNLLFSQLQFYDPVGFLKTFRLWNMDTPIDPHEQQDAFDFFQSLIDQLDEGMKKFNDVPFFSKMFHGILSDTMYCEDCGHRYDREQSFSAINLTVCTGDLLEAMRQYTREEVMEGDNAYFCERCQMKQRTLKRLTFSSLPPVLCLQLKRFGFDWERQVAVKSNQAFSFPRRLDMTPFMGDNAVQMPSGVSIQSNVSVDLGGKRNSLDAQPDASKRGFHLYDPEEEYADEEERHNSALTPTAETGPARLGNEHAPHHRLHSHSESIEIATPSYVYELSGIVIHSGQAHAGHYYSFIRDRGRMEQAHIIERKRSQSISGAAGLPGFINSQNPLRSLLRSDTLTQGTEDYSEYADTNPPERWLKFNDTHIEEVEMTDEFLQQECFGGTYLAEVPGRPPEKRTRNYSAYLLFYQRVSSNTGVGVQAVETTRSRRTSDSSGKLRPVSTLNMRRNRHSSLGGEKSHFFSTFDEGRFQKSRFSVDDAHSPASRGSHRSIQFSRPLFTGSSASTASASRQQRLSLAFTPSLLRVSPLAGAHPSSTCLVGLNASGGGSGIGIGLCHGSWNGDSAAREVLAVDLATTAEQPASNDTAASSSADEMLHRIRRRNLAFLRDQSIFSPDYANFVYNLAQGVLADTTALQLEPNRAILGCQLVANFLFTTYLPLHASVKVSISPDLCKRLLGLCAPPPRTGRETHPHQTSASEQASLQEAGAKLDTHWIEMLLSLMTANALTVSWSLGFLVRSLTRPMLNYMLACPKPLLRHQTARLVGVVLSTFYASKDASILDASLNNLVDYLLDLLPLEVPQYAQHCASYFGLLLGYVETCPHASVHLSNRSGTRRLLSFLMGEDADREETLSIDTGALSPPLSMPTQNVSFVVPSIVTPQKDAGFPTWASLLRNWTASQSKELGNYYLLLAHMLLQSNFDQFRNHPLPPTVSHPSRLSLFPRPETARWLGFSSLATSSDALSQASANDLPPRLRYVGMFLLVEAVIRTYVENPHTPPPPQRQYEQQQQPHLQQQSSVTGSVGGGKADGNQTPTHRNSLTGASEELSLRDTMIDVLSHLTHSWWIPSAAFISVLLSLIVTRPLVEIRHYFDLIKQLLRVRDELQSLRVLAVLCGLRGPAWCLRPNFQSTKAEGEAIFGGAATDSCEGVCSFDAGQESSRYPSPPDFAHPGLLNLLTGEGGAEGGSGLDSRRAYQCMKFLVELAAENTAVVEGLSRFPQLWGPAVEWLQSLLEASDAATTAATASFGRTTPLGRPTDHFDSNSPTTTAAGRFRSGTFSGATTSGQTGKPLKKSSSIEDDSWALKRTSSAQTTLTEAARMLATMPGYETRRLQPHREVDQDSPGHASPFTPPTA</sequence>
<dbReference type="InterPro" id="IPR038765">
    <property type="entry name" value="Papain-like_cys_pep_sf"/>
</dbReference>
<dbReference type="PROSITE" id="PS00973">
    <property type="entry name" value="USP_2"/>
    <property type="match status" value="1"/>
</dbReference>
<comment type="similarity">
    <text evidence="2">Belongs to the peptidase C19 family.</text>
</comment>
<evidence type="ECO:0000256" key="2">
    <source>
        <dbReference type="ARBA" id="ARBA00009085"/>
    </source>
</evidence>
<dbReference type="PROSITE" id="PS50030">
    <property type="entry name" value="UBA"/>
    <property type="match status" value="1"/>
</dbReference>
<feature type="domain" description="USP" evidence="10">
    <location>
        <begin position="2237"/>
        <end position="2698"/>
    </location>
</feature>
<dbReference type="Pfam" id="PF00443">
    <property type="entry name" value="UCH"/>
    <property type="match status" value="1"/>
</dbReference>
<feature type="compositionally biased region" description="Polar residues" evidence="8">
    <location>
        <begin position="3559"/>
        <end position="3570"/>
    </location>
</feature>
<dbReference type="SMART" id="SM00165">
    <property type="entry name" value="UBA"/>
    <property type="match status" value="1"/>
</dbReference>
<feature type="compositionally biased region" description="Low complexity" evidence="8">
    <location>
        <begin position="1210"/>
        <end position="1222"/>
    </location>
</feature>
<dbReference type="OrthoDB" id="289038at2759"/>
<dbReference type="InterPro" id="IPR050164">
    <property type="entry name" value="Peptidase_C19"/>
</dbReference>
<dbReference type="InterPro" id="IPR028889">
    <property type="entry name" value="USP"/>
</dbReference>
<dbReference type="GO" id="GO:0005829">
    <property type="term" value="C:cytosol"/>
    <property type="evidence" value="ECO:0007669"/>
    <property type="project" value="TreeGrafter"/>
</dbReference>
<dbReference type="Proteomes" id="UP000282613">
    <property type="component" value="Unassembled WGS sequence"/>
</dbReference>
<evidence type="ECO:0000259" key="9">
    <source>
        <dbReference type="PROSITE" id="PS50030"/>
    </source>
</evidence>
<feature type="region of interest" description="Disordered" evidence="8">
    <location>
        <begin position="2511"/>
        <end position="2532"/>
    </location>
</feature>
<evidence type="ECO:0000256" key="6">
    <source>
        <dbReference type="ARBA" id="ARBA00022801"/>
    </source>
</evidence>
<evidence type="ECO:0000256" key="7">
    <source>
        <dbReference type="ARBA" id="ARBA00022807"/>
    </source>
</evidence>
<feature type="region of interest" description="Disordered" evidence="8">
    <location>
        <begin position="1993"/>
        <end position="2014"/>
    </location>
</feature>
<accession>A0A158R7G8</accession>
<evidence type="ECO:0000259" key="10">
    <source>
        <dbReference type="PROSITE" id="PS50235"/>
    </source>
</evidence>
<feature type="domain" description="UBA" evidence="9">
    <location>
        <begin position="4"/>
        <end position="47"/>
    </location>
</feature>
<feature type="region of interest" description="Disordered" evidence="8">
    <location>
        <begin position="2708"/>
        <end position="2744"/>
    </location>
</feature>
<feature type="compositionally biased region" description="Basic and acidic residues" evidence="8">
    <location>
        <begin position="3611"/>
        <end position="3622"/>
    </location>
</feature>
<feature type="region of interest" description="Disordered" evidence="8">
    <location>
        <begin position="3605"/>
        <end position="3637"/>
    </location>
</feature>
<feature type="region of interest" description="Disordered" evidence="8">
    <location>
        <begin position="1210"/>
        <end position="1231"/>
    </location>
</feature>
<dbReference type="InterPro" id="IPR016024">
    <property type="entry name" value="ARM-type_fold"/>
</dbReference>
<dbReference type="STRING" id="60517.A0A158R7G8"/>
<dbReference type="GO" id="GO:0005634">
    <property type="term" value="C:nucleus"/>
    <property type="evidence" value="ECO:0007669"/>
    <property type="project" value="TreeGrafter"/>
</dbReference>
<dbReference type="Gene3D" id="1.10.8.10">
    <property type="entry name" value="DNA helicase RuvA subunit, C-terminal domain"/>
    <property type="match status" value="1"/>
</dbReference>
<evidence type="ECO:0000256" key="4">
    <source>
        <dbReference type="ARBA" id="ARBA00022670"/>
    </source>
</evidence>
<feature type="compositionally biased region" description="Low complexity" evidence="8">
    <location>
        <begin position="3287"/>
        <end position="3305"/>
    </location>
</feature>
<feature type="compositionally biased region" description="Polar residues" evidence="8">
    <location>
        <begin position="3314"/>
        <end position="3326"/>
    </location>
</feature>
<feature type="region of interest" description="Disordered" evidence="8">
    <location>
        <begin position="559"/>
        <end position="586"/>
    </location>
</feature>
<comment type="catalytic activity">
    <reaction evidence="1">
        <text>Thiol-dependent hydrolysis of ester, thioester, amide, peptide and isopeptide bonds formed by the C-terminal Gly of ubiquitin (a 76-residue protein attached to proteins as an intracellular targeting signal).</text>
        <dbReference type="EC" id="3.4.19.12"/>
    </reaction>
</comment>
<evidence type="ECO:0000313" key="11">
    <source>
        <dbReference type="EMBL" id="VDK32455.1"/>
    </source>
</evidence>
<reference evidence="13" key="1">
    <citation type="submission" date="2016-04" db="UniProtKB">
        <authorList>
            <consortium name="WormBaseParasite"/>
        </authorList>
    </citation>
    <scope>IDENTIFICATION</scope>
</reference>